<evidence type="ECO:0000313" key="3">
    <source>
        <dbReference type="EMBL" id="CAK0807974.1"/>
    </source>
</evidence>
<proteinExistence type="predicted"/>
<dbReference type="InterPro" id="IPR050503">
    <property type="entry name" value="cAMP-dep_PK_reg_su-like"/>
</dbReference>
<evidence type="ECO:0000259" key="2">
    <source>
        <dbReference type="PROSITE" id="PS50042"/>
    </source>
</evidence>
<feature type="region of interest" description="Disordered" evidence="1">
    <location>
        <begin position="90"/>
        <end position="154"/>
    </location>
</feature>
<keyword evidence="4" id="KW-1185">Reference proteome</keyword>
<feature type="compositionally biased region" description="Basic and acidic residues" evidence="1">
    <location>
        <begin position="90"/>
        <end position="106"/>
    </location>
</feature>
<protein>
    <recommendedName>
        <fullName evidence="2">Cyclic nucleotide-binding domain-containing protein</fullName>
    </recommendedName>
</protein>
<dbReference type="PANTHER" id="PTHR11635">
    <property type="entry name" value="CAMP-DEPENDENT PROTEIN KINASE REGULATORY CHAIN"/>
    <property type="match status" value="1"/>
</dbReference>
<comment type="caution">
    <text evidence="3">The sequence shown here is derived from an EMBL/GenBank/DDBJ whole genome shotgun (WGS) entry which is preliminary data.</text>
</comment>
<gene>
    <name evidence="3" type="ORF">PCOR1329_LOCUS13697</name>
</gene>
<dbReference type="Proteomes" id="UP001189429">
    <property type="component" value="Unassembled WGS sequence"/>
</dbReference>
<name>A0ABN9QP78_9DINO</name>
<dbReference type="EMBL" id="CAUYUJ010004058">
    <property type="protein sequence ID" value="CAK0807974.1"/>
    <property type="molecule type" value="Genomic_DNA"/>
</dbReference>
<dbReference type="CDD" id="cd00038">
    <property type="entry name" value="CAP_ED"/>
    <property type="match status" value="2"/>
</dbReference>
<dbReference type="PROSITE" id="PS00888">
    <property type="entry name" value="CNMP_BINDING_1"/>
    <property type="match status" value="2"/>
</dbReference>
<evidence type="ECO:0000313" key="4">
    <source>
        <dbReference type="Proteomes" id="UP001189429"/>
    </source>
</evidence>
<feature type="domain" description="Cyclic nucleotide-binding" evidence="2">
    <location>
        <begin position="193"/>
        <end position="312"/>
    </location>
</feature>
<feature type="domain" description="Cyclic nucleotide-binding" evidence="2">
    <location>
        <begin position="315"/>
        <end position="436"/>
    </location>
</feature>
<dbReference type="InterPro" id="IPR018490">
    <property type="entry name" value="cNMP-bd_dom_sf"/>
</dbReference>
<accession>A0ABN9QP78</accession>
<sequence length="443" mass="49432">MASPTAGAACPSRSAQEHLMYLQEKVNPILEALVTAVLLERPEEPDFFMLKWLCEQTKTIDASEGQRGSSSTTDEIAELRKGIEALKERKAELEAKKASSRTDSKADAQPPEMKSDKSTKVDEEEDDEEDEDDDEGPDEIPEPPKMNRGPRQSVSAEAYGMWNKKSLDFAAPVYDKTVEQKTRIEKCLESSFLFNGLDKQDLNTLILAFKEKKVTAGERVIQQGDDGDCMYMLETGSVDCLKKVGDDEKVVKTCDSGEVFGELALLYNCARAASVVATEDGTLWVLDRETFNFIVKDAASKKRDTYTEFLKKVPLFANMDTYEMMTVADALKVETTEKDSQVIKQGDVGDKFYIILSGECVAKQSLLPGQPEQEMMVHTAGDYFGELSLIKNQPRAASVYTSAQAKLLSMDRKTFKRLLGPIAEILRRQAVRYEKPEAPEEAK</sequence>
<dbReference type="InterPro" id="IPR014710">
    <property type="entry name" value="RmlC-like_jellyroll"/>
</dbReference>
<dbReference type="InterPro" id="IPR018488">
    <property type="entry name" value="cNMP-bd_CS"/>
</dbReference>
<dbReference type="PRINTS" id="PR00103">
    <property type="entry name" value="CAMPKINASE"/>
</dbReference>
<dbReference type="Gene3D" id="2.60.120.10">
    <property type="entry name" value="Jelly Rolls"/>
    <property type="match status" value="2"/>
</dbReference>
<dbReference type="PROSITE" id="PS50042">
    <property type="entry name" value="CNMP_BINDING_3"/>
    <property type="match status" value="2"/>
</dbReference>
<dbReference type="InterPro" id="IPR000595">
    <property type="entry name" value="cNMP-bd_dom"/>
</dbReference>
<feature type="compositionally biased region" description="Acidic residues" evidence="1">
    <location>
        <begin position="122"/>
        <end position="141"/>
    </location>
</feature>
<organism evidence="3 4">
    <name type="scientific">Prorocentrum cordatum</name>
    <dbReference type="NCBI Taxonomy" id="2364126"/>
    <lineage>
        <taxon>Eukaryota</taxon>
        <taxon>Sar</taxon>
        <taxon>Alveolata</taxon>
        <taxon>Dinophyceae</taxon>
        <taxon>Prorocentrales</taxon>
        <taxon>Prorocentraceae</taxon>
        <taxon>Prorocentrum</taxon>
    </lineage>
</organism>
<dbReference type="Pfam" id="PF00027">
    <property type="entry name" value="cNMP_binding"/>
    <property type="match status" value="2"/>
</dbReference>
<evidence type="ECO:0000256" key="1">
    <source>
        <dbReference type="SAM" id="MobiDB-lite"/>
    </source>
</evidence>
<reference evidence="3" key="1">
    <citation type="submission" date="2023-10" db="EMBL/GenBank/DDBJ databases">
        <authorList>
            <person name="Chen Y."/>
            <person name="Shah S."/>
            <person name="Dougan E. K."/>
            <person name="Thang M."/>
            <person name="Chan C."/>
        </authorList>
    </citation>
    <scope>NUCLEOTIDE SEQUENCE [LARGE SCALE GENOMIC DNA]</scope>
</reference>
<dbReference type="SUPFAM" id="SSF51206">
    <property type="entry name" value="cAMP-binding domain-like"/>
    <property type="match status" value="2"/>
</dbReference>
<dbReference type="SMART" id="SM00100">
    <property type="entry name" value="cNMP"/>
    <property type="match status" value="2"/>
</dbReference>
<dbReference type="PANTHER" id="PTHR11635:SF152">
    <property type="entry name" value="CAMP-DEPENDENT PROTEIN KINASE TYPE I REGULATORY SUBUNIT-RELATED"/>
    <property type="match status" value="1"/>
</dbReference>
<dbReference type="CDD" id="cd22964">
    <property type="entry name" value="DD_CrRSP_unchar"/>
    <property type="match status" value="1"/>
</dbReference>
<dbReference type="PROSITE" id="PS00889">
    <property type="entry name" value="CNMP_BINDING_2"/>
    <property type="match status" value="2"/>
</dbReference>